<evidence type="ECO:0000313" key="3">
    <source>
        <dbReference type="Proteomes" id="UP000694864"/>
    </source>
</evidence>
<feature type="domain" description="Hpc2-related" evidence="2">
    <location>
        <begin position="122"/>
        <end position="165"/>
    </location>
</feature>
<feature type="region of interest" description="Disordered" evidence="1">
    <location>
        <begin position="147"/>
        <end position="287"/>
    </location>
</feature>
<feature type="compositionally biased region" description="Low complexity" evidence="1">
    <location>
        <begin position="245"/>
        <end position="258"/>
    </location>
</feature>
<feature type="compositionally biased region" description="Polar residues" evidence="1">
    <location>
        <begin position="542"/>
        <end position="558"/>
    </location>
</feature>
<dbReference type="Pfam" id="PF08729">
    <property type="entry name" value="HUN"/>
    <property type="match status" value="1"/>
</dbReference>
<name>A0ABM0SVB6_CAMSA</name>
<feature type="compositionally biased region" description="Acidic residues" evidence="1">
    <location>
        <begin position="116"/>
        <end position="135"/>
    </location>
</feature>
<reference evidence="4 5" key="3">
    <citation type="submission" date="2025-05" db="UniProtKB">
        <authorList>
            <consortium name="RefSeq"/>
        </authorList>
    </citation>
    <scope>IDENTIFICATION</scope>
    <source>
        <tissue evidence="4 5">Leaf</tissue>
    </source>
</reference>
<feature type="compositionally biased region" description="Polar residues" evidence="1">
    <location>
        <begin position="1"/>
        <end position="11"/>
    </location>
</feature>
<feature type="region of interest" description="Disordered" evidence="1">
    <location>
        <begin position="584"/>
        <end position="655"/>
    </location>
</feature>
<dbReference type="InterPro" id="IPR014840">
    <property type="entry name" value="HRD"/>
</dbReference>
<dbReference type="Proteomes" id="UP000694864">
    <property type="component" value="Chromosome 7"/>
</dbReference>
<keyword evidence="3" id="KW-1185">Reference proteome</keyword>
<protein>
    <submittedName>
        <fullName evidence="4 5">Uncharacterized protein LOC104702508 isoform X1</fullName>
    </submittedName>
</protein>
<organism evidence="3 4">
    <name type="scientific">Camelina sativa</name>
    <name type="common">False flax</name>
    <name type="synonym">Myagrum sativum</name>
    <dbReference type="NCBI Taxonomy" id="90675"/>
    <lineage>
        <taxon>Eukaryota</taxon>
        <taxon>Viridiplantae</taxon>
        <taxon>Streptophyta</taxon>
        <taxon>Embryophyta</taxon>
        <taxon>Tracheophyta</taxon>
        <taxon>Spermatophyta</taxon>
        <taxon>Magnoliopsida</taxon>
        <taxon>eudicotyledons</taxon>
        <taxon>Gunneridae</taxon>
        <taxon>Pentapetalae</taxon>
        <taxon>rosids</taxon>
        <taxon>malvids</taxon>
        <taxon>Brassicales</taxon>
        <taxon>Brassicaceae</taxon>
        <taxon>Camelineae</taxon>
        <taxon>Camelina</taxon>
    </lineage>
</organism>
<sequence>MGQPKVSTDDGSNPGEPCEISSEVLTAGDRRLLKVELLLEETNYVSWKKLMYEASNENGLFPSSTNPSLNPNPNFENLLAQKAPTENEMAGQPQAYRFNDVIQKIERLYMGRDSSDGEELGGAPDDDDYDTEDSFIDDAELDDYFEVDNSPIKHDGFFISRGKLERIEPTTSNQTPKKRRRKKSAKPCGDVVDVSRKQAKMAKTAGGKDQSAAPEPSLKNISNDSKTVPDSIPHTDEANHQPRNATSPKSKAAESSAPRHPICSSKNAHQESNSLPGKSRPNVSAKSTVVCQQENSGMHDLNIPTKKSGSNVRPKASTLEKAIRELEKVVAESSPPAATENQDADISSQAVKRRLPRDVKLKLAKVARIAQGSQGDVSGELINRLMSIVGHLIQIRSLKRNLKLMIESGDNANREKDTRFQQIKNEVIEMLKTRIPLMESQANNQEAGTSDDFLDVGSVGKPPLKKFVMDATLEGKLCDLYDNFVEGLDEDSSSQIRKLYANLAELWPNSLMDNREIKRAICREKERRRALKGNLGKEMDQTETTNGKHTQPVPSTEGTVYPAKASGVGVKASVDLSETIKSLVHSQPDMSKQQDDKLKGASNNPAAKGKTVRRKKKPDRKEPHLPAEKHLVLGLKQQTHPQTKAQAPPDLNRPS</sequence>
<evidence type="ECO:0000313" key="5">
    <source>
        <dbReference type="RefSeq" id="XP_010416666.1"/>
    </source>
</evidence>
<feature type="compositionally biased region" description="Basic and acidic residues" evidence="1">
    <location>
        <begin position="151"/>
        <end position="168"/>
    </location>
</feature>
<evidence type="ECO:0000259" key="2">
    <source>
        <dbReference type="Pfam" id="PF08729"/>
    </source>
</evidence>
<feature type="compositionally biased region" description="Polar residues" evidence="1">
    <location>
        <begin position="339"/>
        <end position="350"/>
    </location>
</feature>
<evidence type="ECO:0000313" key="4">
    <source>
        <dbReference type="RefSeq" id="XP_010416665.1"/>
    </source>
</evidence>
<dbReference type="PANTHER" id="PTHR21669:SF41">
    <property type="entry name" value="UBINUCLEIN-2"/>
    <property type="match status" value="1"/>
</dbReference>
<proteinExistence type="predicted"/>
<feature type="compositionally biased region" description="Basic and acidic residues" evidence="1">
    <location>
        <begin position="619"/>
        <end position="631"/>
    </location>
</feature>
<feature type="compositionally biased region" description="Polar residues" evidence="1">
    <location>
        <begin position="636"/>
        <end position="645"/>
    </location>
</feature>
<evidence type="ECO:0000256" key="1">
    <source>
        <dbReference type="SAM" id="MobiDB-lite"/>
    </source>
</evidence>
<dbReference type="PANTHER" id="PTHR21669">
    <property type="entry name" value="CAPZ-INTERACTING PROTEIN AND RELATED PROTEINS"/>
    <property type="match status" value="1"/>
</dbReference>
<gene>
    <name evidence="4 5" type="primary">LOC104702508</name>
</gene>
<feature type="region of interest" description="Disordered" evidence="1">
    <location>
        <begin position="112"/>
        <end position="135"/>
    </location>
</feature>
<dbReference type="RefSeq" id="XP_010416665.1">
    <property type="nucleotide sequence ID" value="XM_010418363.2"/>
</dbReference>
<feature type="compositionally biased region" description="Polar residues" evidence="1">
    <location>
        <begin position="219"/>
        <end position="228"/>
    </location>
</feature>
<accession>A0ABM0SVB6</accession>
<reference evidence="3" key="1">
    <citation type="journal article" date="1997" name="Nucleic Acids Res.">
        <title>tRNAscan-SE: a program for improved detection of transfer RNA genes in genomic sequence.</title>
        <authorList>
            <person name="Lowe T.M."/>
            <person name="Eddy S.R."/>
        </authorList>
    </citation>
    <scope>NUCLEOTIDE SEQUENCE [LARGE SCALE GENOMIC DNA]</scope>
    <source>
        <strain evidence="3">r\DH55</strain>
    </source>
</reference>
<feature type="compositionally biased region" description="Basic residues" evidence="1">
    <location>
        <begin position="176"/>
        <end position="185"/>
    </location>
</feature>
<feature type="region of interest" description="Disordered" evidence="1">
    <location>
        <begin position="1"/>
        <end position="23"/>
    </location>
</feature>
<feature type="region of interest" description="Disordered" evidence="1">
    <location>
        <begin position="331"/>
        <end position="351"/>
    </location>
</feature>
<dbReference type="GeneID" id="104702508"/>
<feature type="region of interest" description="Disordered" evidence="1">
    <location>
        <begin position="531"/>
        <end position="562"/>
    </location>
</feature>
<reference evidence="3" key="2">
    <citation type="journal article" date="2014" name="Nat. Commun.">
        <title>The emerging biofuel crop Camelina sativa retains a highly undifferentiated hexaploid genome structure.</title>
        <authorList>
            <person name="Kagale S."/>
            <person name="Koh C."/>
            <person name="Nixon J."/>
            <person name="Bollina V."/>
            <person name="Clarke W.E."/>
            <person name="Tuteja R."/>
            <person name="Spillane C."/>
            <person name="Robinson S.J."/>
            <person name="Links M.G."/>
            <person name="Clarke C."/>
            <person name="Higgins E.E."/>
            <person name="Huebert T."/>
            <person name="Sharpe A.G."/>
            <person name="Parkin I.A."/>
        </authorList>
    </citation>
    <scope>NUCLEOTIDE SEQUENCE [LARGE SCALE GENOMIC DNA]</scope>
    <source>
        <strain evidence="3">r\DH55</strain>
    </source>
</reference>
<dbReference type="RefSeq" id="XP_010416666.1">
    <property type="nucleotide sequence ID" value="XM_010418364.2"/>
</dbReference>
<feature type="compositionally biased region" description="Polar residues" evidence="1">
    <location>
        <begin position="264"/>
        <end position="287"/>
    </location>
</feature>